<dbReference type="SUPFAM" id="SSF55874">
    <property type="entry name" value="ATPase domain of HSP90 chaperone/DNA topoisomerase II/histidine kinase"/>
    <property type="match status" value="1"/>
</dbReference>
<keyword evidence="3" id="KW-0418">Kinase</keyword>
<dbReference type="Pfam" id="PF13581">
    <property type="entry name" value="HATPase_c_2"/>
    <property type="match status" value="1"/>
</dbReference>
<dbReference type="CDD" id="cd16936">
    <property type="entry name" value="HATPase_RsbW-like"/>
    <property type="match status" value="1"/>
</dbReference>
<keyword evidence="3" id="KW-0808">Transferase</keyword>
<dbReference type="RefSeq" id="WP_185244977.1">
    <property type="nucleotide sequence ID" value="NZ_AP023213.1"/>
</dbReference>
<dbReference type="InterPro" id="IPR050267">
    <property type="entry name" value="Anti-sigma-factor_SerPK"/>
</dbReference>
<dbReference type="FunFam" id="3.30.565.10:FF:000271">
    <property type="entry name" value="Anti-sigma B factor, putative"/>
    <property type="match status" value="1"/>
</dbReference>
<protein>
    <submittedName>
        <fullName evidence="3">Serine-protein kinase RsbW</fullName>
    </submittedName>
</protein>
<proteinExistence type="predicted"/>
<evidence type="ECO:0000259" key="2">
    <source>
        <dbReference type="Pfam" id="PF13581"/>
    </source>
</evidence>
<reference evidence="3 4" key="1">
    <citation type="submission" date="2020-06" db="EMBL/GenBank/DDBJ databases">
        <title>Interaction of electrochemicaly active bacteria, Geobacter bremensis R4 on different carbon anode.</title>
        <authorList>
            <person name="Meng L."/>
            <person name="Yoshida N."/>
        </authorList>
    </citation>
    <scope>NUCLEOTIDE SEQUENCE [LARGE SCALE GENOMIC DNA]</scope>
    <source>
        <strain evidence="3 4">R4</strain>
    </source>
</reference>
<organism evidence="3 4">
    <name type="scientific">Citrifermentans bremense</name>
    <dbReference type="NCBI Taxonomy" id="60035"/>
    <lineage>
        <taxon>Bacteria</taxon>
        <taxon>Pseudomonadati</taxon>
        <taxon>Thermodesulfobacteriota</taxon>
        <taxon>Desulfuromonadia</taxon>
        <taxon>Geobacterales</taxon>
        <taxon>Geobacteraceae</taxon>
        <taxon>Citrifermentans</taxon>
    </lineage>
</organism>
<evidence type="ECO:0000313" key="4">
    <source>
        <dbReference type="Proteomes" id="UP000515472"/>
    </source>
</evidence>
<keyword evidence="4" id="KW-1185">Reference proteome</keyword>
<evidence type="ECO:0000313" key="3">
    <source>
        <dbReference type="EMBL" id="BCG46863.1"/>
    </source>
</evidence>
<name>A0A6S6LZ60_9BACT</name>
<gene>
    <name evidence="3" type="ORF">GEOBRER4_n1676</name>
</gene>
<dbReference type="EMBL" id="AP023213">
    <property type="protein sequence ID" value="BCG46863.1"/>
    <property type="molecule type" value="Genomic_DNA"/>
</dbReference>
<dbReference type="KEGG" id="gbn:GEOBRER4_16130"/>
<sequence length="141" mass="16088">MEGNTIEVDIKVPNKTRYLSLIGKIGEDIARELERYSGDKDVLAYHLNLVLTEAMVNAIKHAGPKEPEKLVRIVITLHLDDLTIRVYDDGQGFDINSIPAPNFEELEDRGRGIFLIRSLMDSVCYRKNCKENILEMKKKLS</sequence>
<dbReference type="InterPro" id="IPR036890">
    <property type="entry name" value="HATPase_C_sf"/>
</dbReference>
<evidence type="ECO:0000256" key="1">
    <source>
        <dbReference type="ARBA" id="ARBA00022527"/>
    </source>
</evidence>
<dbReference type="Proteomes" id="UP000515472">
    <property type="component" value="Chromosome"/>
</dbReference>
<dbReference type="AlphaFoldDB" id="A0A6S6LZ60"/>
<feature type="domain" description="Histidine kinase/HSP90-like ATPase" evidence="2">
    <location>
        <begin position="30"/>
        <end position="138"/>
    </location>
</feature>
<accession>A0A6S6LZ60</accession>
<dbReference type="Gene3D" id="3.30.565.10">
    <property type="entry name" value="Histidine kinase-like ATPase, C-terminal domain"/>
    <property type="match status" value="1"/>
</dbReference>
<keyword evidence="1" id="KW-0723">Serine/threonine-protein kinase</keyword>
<dbReference type="PANTHER" id="PTHR35526:SF3">
    <property type="entry name" value="ANTI-SIGMA-F FACTOR RSBW"/>
    <property type="match status" value="1"/>
</dbReference>
<dbReference type="InterPro" id="IPR003594">
    <property type="entry name" value="HATPase_dom"/>
</dbReference>
<dbReference type="GO" id="GO:0004674">
    <property type="term" value="F:protein serine/threonine kinase activity"/>
    <property type="evidence" value="ECO:0007669"/>
    <property type="project" value="UniProtKB-KW"/>
</dbReference>
<dbReference type="PANTHER" id="PTHR35526">
    <property type="entry name" value="ANTI-SIGMA-F FACTOR RSBW-RELATED"/>
    <property type="match status" value="1"/>
</dbReference>